<organism evidence="4 5">
    <name type="scientific">Acinetobacter puyangensis</name>
    <dbReference type="NCBI Taxonomy" id="1096779"/>
    <lineage>
        <taxon>Bacteria</taxon>
        <taxon>Pseudomonadati</taxon>
        <taxon>Pseudomonadota</taxon>
        <taxon>Gammaproteobacteria</taxon>
        <taxon>Moraxellales</taxon>
        <taxon>Moraxellaceae</taxon>
        <taxon>Acinetobacter</taxon>
    </lineage>
</organism>
<dbReference type="InterPro" id="IPR007712">
    <property type="entry name" value="RelE/ParE_toxin"/>
</dbReference>
<dbReference type="PIRSF" id="PIRSF006156">
    <property type="entry name" value="YafQ"/>
    <property type="match status" value="1"/>
</dbReference>
<dbReference type="OrthoDB" id="7030467at2"/>
<keyword evidence="5" id="KW-1185">Reference proteome</keyword>
<dbReference type="GO" id="GO:0006415">
    <property type="term" value="P:translational termination"/>
    <property type="evidence" value="ECO:0007669"/>
    <property type="project" value="TreeGrafter"/>
</dbReference>
<dbReference type="SUPFAM" id="SSF143011">
    <property type="entry name" value="RelE-like"/>
    <property type="match status" value="1"/>
</dbReference>
<evidence type="ECO:0000313" key="5">
    <source>
        <dbReference type="Proteomes" id="UP000219042"/>
    </source>
</evidence>
<dbReference type="InterPro" id="IPR035093">
    <property type="entry name" value="RelE/ParE_toxin_dom_sf"/>
</dbReference>
<dbReference type="Gene3D" id="3.30.2310.20">
    <property type="entry name" value="RelE-like"/>
    <property type="match status" value="1"/>
</dbReference>
<dbReference type="FunFam" id="3.30.2310.20:FF:000003">
    <property type="entry name" value="Type II toxin-antitoxin system YafQ family toxin"/>
    <property type="match status" value="1"/>
</dbReference>
<dbReference type="EMBL" id="OANT01000003">
    <property type="protein sequence ID" value="SNX44622.1"/>
    <property type="molecule type" value="Genomic_DNA"/>
</dbReference>
<dbReference type="AlphaFoldDB" id="A0A240E7M1"/>
<gene>
    <name evidence="4" type="ORF">SAMN05421731_103364</name>
</gene>
<protein>
    <submittedName>
        <fullName evidence="4">mRNA interferase YafQ</fullName>
    </submittedName>
</protein>
<accession>A0A240E7M1</accession>
<dbReference type="PANTHER" id="PTHR40588:SF1">
    <property type="entry name" value="MRNA INTERFERASE TOXIN YAFQ"/>
    <property type="match status" value="1"/>
</dbReference>
<keyword evidence="1" id="KW-1277">Toxin-antitoxin system</keyword>
<dbReference type="Proteomes" id="UP000219042">
    <property type="component" value="Unassembled WGS sequence"/>
</dbReference>
<evidence type="ECO:0000256" key="2">
    <source>
        <dbReference type="ARBA" id="ARBA00061366"/>
    </source>
</evidence>
<evidence type="ECO:0000256" key="1">
    <source>
        <dbReference type="ARBA" id="ARBA00022649"/>
    </source>
</evidence>
<dbReference type="GO" id="GO:0004521">
    <property type="term" value="F:RNA endonuclease activity"/>
    <property type="evidence" value="ECO:0007669"/>
    <property type="project" value="TreeGrafter"/>
</dbReference>
<dbReference type="InterPro" id="IPR004386">
    <property type="entry name" value="Toxin_YafQ-like"/>
</dbReference>
<dbReference type="RefSeq" id="WP_097078851.1">
    <property type="nucleotide sequence ID" value="NZ_BAABHT010000001.1"/>
</dbReference>
<reference evidence="5" key="1">
    <citation type="submission" date="2016-09" db="EMBL/GenBank/DDBJ databases">
        <authorList>
            <person name="Varghese N."/>
            <person name="Submissions S."/>
        </authorList>
    </citation>
    <scope>NUCLEOTIDE SEQUENCE [LARGE SCALE GENOMIC DNA]</scope>
    <source>
        <strain evidence="5">ANC 4466</strain>
    </source>
</reference>
<dbReference type="Pfam" id="PF15738">
    <property type="entry name" value="YafQ_toxin"/>
    <property type="match status" value="1"/>
</dbReference>
<evidence type="ECO:0000256" key="3">
    <source>
        <dbReference type="PIRSR" id="PIRSR006156-1"/>
    </source>
</evidence>
<sequence length="97" mass="11405">MRTIKYTTVFKKDFKREKKGQHRNTVQTELETVLKLLQADLPLPEKYRDHALSGNWKEYRDCHITPDLVLIYKKNEEGELLILQLIRLGSHSELGIA</sequence>
<feature type="active site" description="Proton donor" evidence="3">
    <location>
        <position position="91"/>
    </location>
</feature>
<name>A0A240E7M1_9GAMM</name>
<evidence type="ECO:0000313" key="4">
    <source>
        <dbReference type="EMBL" id="SNX44622.1"/>
    </source>
</evidence>
<dbReference type="PANTHER" id="PTHR40588">
    <property type="entry name" value="MRNA INTERFERASE TOXIN YAFQ"/>
    <property type="match status" value="1"/>
</dbReference>
<dbReference type="GO" id="GO:0006402">
    <property type="term" value="P:mRNA catabolic process"/>
    <property type="evidence" value="ECO:0007669"/>
    <property type="project" value="TreeGrafter"/>
</dbReference>
<comment type="similarity">
    <text evidence="2">Belongs to the RelE toxin family. YafQ subfamily.</text>
</comment>
<proteinExistence type="inferred from homology"/>
<dbReference type="NCBIfam" id="TIGR02385">
    <property type="entry name" value="RelE_StbE"/>
    <property type="match status" value="1"/>
</dbReference>